<dbReference type="Pfam" id="PF00196">
    <property type="entry name" value="GerE"/>
    <property type="match status" value="1"/>
</dbReference>
<reference evidence="5" key="2">
    <citation type="submission" date="2020-09" db="EMBL/GenBank/DDBJ databases">
        <authorList>
            <person name="Yu Y."/>
        </authorList>
    </citation>
    <scope>NUCLEOTIDE SEQUENCE</scope>
    <source>
        <strain evidence="5">KCTC 49039</strain>
    </source>
</reference>
<protein>
    <recommendedName>
        <fullName evidence="4">HTH luxR-type domain-containing protein</fullName>
    </recommendedName>
</protein>
<dbReference type="SUPFAM" id="SSF52540">
    <property type="entry name" value="P-loop containing nucleoside triphosphate hydrolases"/>
    <property type="match status" value="1"/>
</dbReference>
<dbReference type="InterPro" id="IPR027417">
    <property type="entry name" value="P-loop_NTPase"/>
</dbReference>
<feature type="domain" description="HTH luxR-type" evidence="4">
    <location>
        <begin position="838"/>
        <end position="903"/>
    </location>
</feature>
<dbReference type="InterPro" id="IPR000792">
    <property type="entry name" value="Tscrpt_reg_LuxR_C"/>
</dbReference>
<dbReference type="RefSeq" id="WP_191829163.1">
    <property type="nucleotide sequence ID" value="NZ_JACYHB010000008.1"/>
</dbReference>
<proteinExistence type="predicted"/>
<sequence>MVSVEPGAEPEVARRSPVASGALRARTTIPVLTPSTVRRPALEHRLTASVARRLTLVSAGPGWGKTTAVAAWARSLPGPRIAWLTLELFDNTPTAFWSDLLAALRASGAVPPGHPLDAVSVPSRMSSELLRRILGGLELLPEPVVVVLDDYQHLVGADVSATVDDLLRYPLPVHLVLLSRLDPLLGLQRLRGQGEVVEIGAAELAFDAPAIASLGSRAGRTFDDGEVERLLDETGGWAVGVRLQVEAPPDLVGHARAERSAAEFLLGEVLDRQSPAARRFLLRTSLAATMCVELATAMAPGAPAGRLLPELAAANGFVTALGEEGVWYRYHPLLREMLRGELLLEDPAAVLEVHRAAAGWLVHHGEPLRALEHAVASKDWSLVGEVFVDGAAVHLVGPHRAAVAAVLGQVPYAELEPDVALHLCAAAIANVGDRYDAARHHLSRARALLADDGRAAASPSAVLLELLDASAARSLGDVRRLAAAAAAALAAVEAVPFPFPALETYRELALAHREAGLAWCATTGSPWGGTRRERVGVLGAGAAGTDDAVSAAQGLVDLGARAASALLDVAEGRLADGETSARAALDTVRPRGWDTQVQARTAHAAIVWARYLHAVDDGLDRALAHALAADAGGREPASEAAVRLLQSLVAASRGHGRAARHALAAADGALGPTAAPPVLADLWARAATELRLLERAVPGPGGRVASPTSRGDRDGLGSRAVTAVCRARILLADGMTGAALSALEGVPDGPGERADDLTAVEATLLEAAALARAGTRRADRVVARALDTAAPEQLARPFLTVSTPELCALVTRAVSRRDDALALRLRALLPRSGGALEPAPIVEPLTQRELSILAVLPTMESNVEIAEDFFVSVNTVKAHLKALYRKLDVGSRREAVRRGRDLGLLP</sequence>
<evidence type="ECO:0000259" key="4">
    <source>
        <dbReference type="PROSITE" id="PS50043"/>
    </source>
</evidence>
<dbReference type="SUPFAM" id="SSF46894">
    <property type="entry name" value="C-terminal effector domain of the bipartite response regulators"/>
    <property type="match status" value="1"/>
</dbReference>
<dbReference type="SMART" id="SM00421">
    <property type="entry name" value="HTH_LUXR"/>
    <property type="match status" value="1"/>
</dbReference>
<dbReference type="CDD" id="cd06170">
    <property type="entry name" value="LuxR_C_like"/>
    <property type="match status" value="1"/>
</dbReference>
<dbReference type="GO" id="GO:0003677">
    <property type="term" value="F:DNA binding"/>
    <property type="evidence" value="ECO:0007669"/>
    <property type="project" value="UniProtKB-KW"/>
</dbReference>
<gene>
    <name evidence="5" type="ORF">IF651_10985</name>
</gene>
<dbReference type="PROSITE" id="PS50043">
    <property type="entry name" value="HTH_LUXR_2"/>
    <property type="match status" value="1"/>
</dbReference>
<evidence type="ECO:0000256" key="1">
    <source>
        <dbReference type="ARBA" id="ARBA00023015"/>
    </source>
</evidence>
<reference evidence="5" key="1">
    <citation type="journal article" date="2018" name="Curr. Microbiol.">
        <title>Cellulosimicrobium arenosum sp. nov., Isolated from Marine Sediment Sand.</title>
        <authorList>
            <person name="Oh M."/>
            <person name="Kim J.H."/>
            <person name="Yoon J.H."/>
            <person name="Schumann P."/>
            <person name="Kim W."/>
        </authorList>
    </citation>
    <scope>NUCLEOTIDE SEQUENCE</scope>
    <source>
        <strain evidence="5">KCTC 49039</strain>
    </source>
</reference>
<keyword evidence="6" id="KW-1185">Reference proteome</keyword>
<evidence type="ECO:0000256" key="3">
    <source>
        <dbReference type="ARBA" id="ARBA00023163"/>
    </source>
</evidence>
<organism evidence="5 6">
    <name type="scientific">Cellulosimicrobium arenosum</name>
    <dbReference type="NCBI Taxonomy" id="2708133"/>
    <lineage>
        <taxon>Bacteria</taxon>
        <taxon>Bacillati</taxon>
        <taxon>Actinomycetota</taxon>
        <taxon>Actinomycetes</taxon>
        <taxon>Micrococcales</taxon>
        <taxon>Promicromonosporaceae</taxon>
        <taxon>Cellulosimicrobium</taxon>
    </lineage>
</organism>
<dbReference type="GO" id="GO:0006355">
    <property type="term" value="P:regulation of DNA-templated transcription"/>
    <property type="evidence" value="ECO:0007669"/>
    <property type="project" value="InterPro"/>
</dbReference>
<evidence type="ECO:0000313" key="6">
    <source>
        <dbReference type="Proteomes" id="UP000610846"/>
    </source>
</evidence>
<dbReference type="InterPro" id="IPR016032">
    <property type="entry name" value="Sig_transdc_resp-reg_C-effctor"/>
</dbReference>
<dbReference type="Gene3D" id="1.10.10.10">
    <property type="entry name" value="Winged helix-like DNA-binding domain superfamily/Winged helix DNA-binding domain"/>
    <property type="match status" value="1"/>
</dbReference>
<evidence type="ECO:0000256" key="2">
    <source>
        <dbReference type="ARBA" id="ARBA00023125"/>
    </source>
</evidence>
<evidence type="ECO:0000313" key="5">
    <source>
        <dbReference type="EMBL" id="MBD8079580.1"/>
    </source>
</evidence>
<dbReference type="AlphaFoldDB" id="A0A927PES9"/>
<dbReference type="Proteomes" id="UP000610846">
    <property type="component" value="Unassembled WGS sequence"/>
</dbReference>
<comment type="caution">
    <text evidence="5">The sequence shown here is derived from an EMBL/GenBank/DDBJ whole genome shotgun (WGS) entry which is preliminary data.</text>
</comment>
<dbReference type="PANTHER" id="PTHR44688:SF16">
    <property type="entry name" value="DNA-BINDING TRANSCRIPTIONAL ACTIVATOR DEVR_DOSR"/>
    <property type="match status" value="1"/>
</dbReference>
<dbReference type="InterPro" id="IPR036388">
    <property type="entry name" value="WH-like_DNA-bd_sf"/>
</dbReference>
<dbReference type="Pfam" id="PF25873">
    <property type="entry name" value="WHD_MalT"/>
    <property type="match status" value="1"/>
</dbReference>
<dbReference type="EMBL" id="JACYHB010000008">
    <property type="protein sequence ID" value="MBD8079580.1"/>
    <property type="molecule type" value="Genomic_DNA"/>
</dbReference>
<name>A0A927PES9_9MICO</name>
<keyword evidence="2" id="KW-0238">DNA-binding</keyword>
<keyword evidence="3" id="KW-0804">Transcription</keyword>
<dbReference type="PANTHER" id="PTHR44688">
    <property type="entry name" value="DNA-BINDING TRANSCRIPTIONAL ACTIVATOR DEVR_DOSR"/>
    <property type="match status" value="1"/>
</dbReference>
<dbReference type="Gene3D" id="3.40.50.300">
    <property type="entry name" value="P-loop containing nucleotide triphosphate hydrolases"/>
    <property type="match status" value="1"/>
</dbReference>
<keyword evidence="1" id="KW-0805">Transcription regulation</keyword>
<dbReference type="InterPro" id="IPR059106">
    <property type="entry name" value="WHD_MalT"/>
</dbReference>
<accession>A0A927PES9</accession>